<dbReference type="InterPro" id="IPR025558">
    <property type="entry name" value="DUF4283"/>
</dbReference>
<reference evidence="2 3" key="1">
    <citation type="journal article" date="2024" name="G3 (Bethesda)">
        <title>Genome assembly of Hibiscus sabdariffa L. provides insights into metabolisms of medicinal natural products.</title>
        <authorList>
            <person name="Kim T."/>
        </authorList>
    </citation>
    <scope>NUCLEOTIDE SEQUENCE [LARGE SCALE GENOMIC DNA]</scope>
    <source>
        <strain evidence="2">TK-2024</strain>
        <tissue evidence="2">Old leaves</tissue>
    </source>
</reference>
<dbReference type="Pfam" id="PF14111">
    <property type="entry name" value="DUF4283"/>
    <property type="match status" value="1"/>
</dbReference>
<proteinExistence type="predicted"/>
<feature type="domain" description="DUF4283" evidence="1">
    <location>
        <begin position="71"/>
        <end position="109"/>
    </location>
</feature>
<comment type="caution">
    <text evidence="2">The sequence shown here is derived from an EMBL/GenBank/DDBJ whole genome shotgun (WGS) entry which is preliminary data.</text>
</comment>
<dbReference type="EMBL" id="JBBPBM010000043">
    <property type="protein sequence ID" value="KAK8523592.1"/>
    <property type="molecule type" value="Genomic_DNA"/>
</dbReference>
<evidence type="ECO:0000313" key="2">
    <source>
        <dbReference type="EMBL" id="KAK8523592.1"/>
    </source>
</evidence>
<evidence type="ECO:0000313" key="3">
    <source>
        <dbReference type="Proteomes" id="UP001472677"/>
    </source>
</evidence>
<protein>
    <recommendedName>
        <fullName evidence="1">DUF4283 domain-containing protein</fullName>
    </recommendedName>
</protein>
<name>A0ABR2CVD3_9ROSI</name>
<keyword evidence="3" id="KW-1185">Reference proteome</keyword>
<accession>A0ABR2CVD3</accession>
<gene>
    <name evidence="2" type="ORF">V6N12_048109</name>
</gene>
<dbReference type="Proteomes" id="UP001472677">
    <property type="component" value="Unassembled WGS sequence"/>
</dbReference>
<sequence length="119" mass="13383">MGCVASTDSRPLVSYKGMVIDGNDPQSDNNHIDLDDDDIELCEDDVSYGFSDGIPPINFSDMVQSPEIKYYYLVKFSDLGDYLKVPNKGPWTIFGHYISVEPWSIDFQQSQVSSSRLMA</sequence>
<evidence type="ECO:0000259" key="1">
    <source>
        <dbReference type="Pfam" id="PF14111"/>
    </source>
</evidence>
<organism evidence="2 3">
    <name type="scientific">Hibiscus sabdariffa</name>
    <name type="common">roselle</name>
    <dbReference type="NCBI Taxonomy" id="183260"/>
    <lineage>
        <taxon>Eukaryota</taxon>
        <taxon>Viridiplantae</taxon>
        <taxon>Streptophyta</taxon>
        <taxon>Embryophyta</taxon>
        <taxon>Tracheophyta</taxon>
        <taxon>Spermatophyta</taxon>
        <taxon>Magnoliopsida</taxon>
        <taxon>eudicotyledons</taxon>
        <taxon>Gunneridae</taxon>
        <taxon>Pentapetalae</taxon>
        <taxon>rosids</taxon>
        <taxon>malvids</taxon>
        <taxon>Malvales</taxon>
        <taxon>Malvaceae</taxon>
        <taxon>Malvoideae</taxon>
        <taxon>Hibiscus</taxon>
    </lineage>
</organism>